<dbReference type="OrthoDB" id="5872136at2759"/>
<proteinExistence type="predicted"/>
<dbReference type="AlphaFoldDB" id="A0A3P6TMX7"/>
<evidence type="ECO:0000259" key="2">
    <source>
        <dbReference type="Pfam" id="PF23000"/>
    </source>
</evidence>
<sequence length="130" mass="15274">MITEDDDFRWNAFRSHKRANIEKLSLTPWMITCLQATKLLLFLFCNTFLTVGAAVSKICVLILATNLWEKRYTSNTYARRCSRVAGGLPLQMYHFSCSIFFEPWRCNFSILSTQNLLRWQFLQSALRSFE</sequence>
<protein>
    <recommendedName>
        <fullName evidence="2">Chitin synthase chs-1/2 N-terminal putative transporter domain-containing protein</fullName>
    </recommendedName>
</protein>
<keyword evidence="1" id="KW-1133">Transmembrane helix</keyword>
<feature type="transmembrane region" description="Helical" evidence="1">
    <location>
        <begin position="39"/>
        <end position="64"/>
    </location>
</feature>
<accession>A0A3P6TMX7</accession>
<organism evidence="3 4">
    <name type="scientific">Cylicostephanus goldi</name>
    <name type="common">Nematode worm</name>
    <dbReference type="NCBI Taxonomy" id="71465"/>
    <lineage>
        <taxon>Eukaryota</taxon>
        <taxon>Metazoa</taxon>
        <taxon>Ecdysozoa</taxon>
        <taxon>Nematoda</taxon>
        <taxon>Chromadorea</taxon>
        <taxon>Rhabditida</taxon>
        <taxon>Rhabditina</taxon>
        <taxon>Rhabditomorpha</taxon>
        <taxon>Strongyloidea</taxon>
        <taxon>Strongylidae</taxon>
        <taxon>Cylicostephanus</taxon>
    </lineage>
</organism>
<dbReference type="EMBL" id="UYRV01019200">
    <property type="protein sequence ID" value="VDK65721.1"/>
    <property type="molecule type" value="Genomic_DNA"/>
</dbReference>
<reference evidence="3 4" key="1">
    <citation type="submission" date="2018-11" db="EMBL/GenBank/DDBJ databases">
        <authorList>
            <consortium name="Pathogen Informatics"/>
        </authorList>
    </citation>
    <scope>NUCLEOTIDE SEQUENCE [LARGE SCALE GENOMIC DNA]</scope>
</reference>
<dbReference type="Pfam" id="PF23000">
    <property type="entry name" value="ChitinSynthase_IV_N"/>
    <property type="match status" value="1"/>
</dbReference>
<dbReference type="InterPro" id="IPR055120">
    <property type="entry name" value="Chs-1/2_IV_N"/>
</dbReference>
<name>A0A3P6TMX7_CYLGO</name>
<evidence type="ECO:0000256" key="1">
    <source>
        <dbReference type="SAM" id="Phobius"/>
    </source>
</evidence>
<evidence type="ECO:0000313" key="3">
    <source>
        <dbReference type="EMBL" id="VDK65721.1"/>
    </source>
</evidence>
<evidence type="ECO:0000313" key="4">
    <source>
        <dbReference type="Proteomes" id="UP000271889"/>
    </source>
</evidence>
<keyword evidence="1" id="KW-0472">Membrane</keyword>
<gene>
    <name evidence="3" type="ORF">CGOC_LOCUS6068</name>
</gene>
<feature type="domain" description="Chitin synthase chs-1/2 N-terminal putative transporter" evidence="2">
    <location>
        <begin position="26"/>
        <end position="84"/>
    </location>
</feature>
<dbReference type="Proteomes" id="UP000271889">
    <property type="component" value="Unassembled WGS sequence"/>
</dbReference>
<keyword evidence="1" id="KW-0812">Transmembrane</keyword>
<keyword evidence="4" id="KW-1185">Reference proteome</keyword>